<gene>
    <name evidence="1" type="ORF">AWC14_24565</name>
</gene>
<protein>
    <submittedName>
        <fullName evidence="1">Uncharacterized protein</fullName>
    </submittedName>
</protein>
<organism evidence="1 2">
    <name type="scientific">Mycobacterium kyorinense</name>
    <dbReference type="NCBI Taxonomy" id="487514"/>
    <lineage>
        <taxon>Bacteria</taxon>
        <taxon>Bacillati</taxon>
        <taxon>Actinomycetota</taxon>
        <taxon>Actinomycetes</taxon>
        <taxon>Mycobacteriales</taxon>
        <taxon>Mycobacteriaceae</taxon>
        <taxon>Mycobacterium</taxon>
    </lineage>
</organism>
<dbReference type="EMBL" id="LQPE01000044">
    <property type="protein sequence ID" value="ORW07634.1"/>
    <property type="molecule type" value="Genomic_DNA"/>
</dbReference>
<proteinExistence type="predicted"/>
<dbReference type="AlphaFoldDB" id="A0A1X1Y9E4"/>
<sequence>MKDTGEPERLGEVRYQAGATATAVPDERGNLIWEVTRHSDGLVRTTRKLAQVSHWKAANG</sequence>
<name>A0A1X1Y9E4_9MYCO</name>
<accession>A0A1X1Y9E4</accession>
<dbReference type="Proteomes" id="UP000193487">
    <property type="component" value="Unassembled WGS sequence"/>
</dbReference>
<comment type="caution">
    <text evidence="1">The sequence shown here is derived from an EMBL/GenBank/DDBJ whole genome shotgun (WGS) entry which is preliminary data.</text>
</comment>
<evidence type="ECO:0000313" key="2">
    <source>
        <dbReference type="Proteomes" id="UP000193487"/>
    </source>
</evidence>
<keyword evidence="2" id="KW-1185">Reference proteome</keyword>
<dbReference type="RefSeq" id="WP_045385723.1">
    <property type="nucleotide sequence ID" value="NZ_BBKA01000215.1"/>
</dbReference>
<reference evidence="1 2" key="1">
    <citation type="submission" date="2016-01" db="EMBL/GenBank/DDBJ databases">
        <title>The new phylogeny of the genus Mycobacterium.</title>
        <authorList>
            <person name="Tarcisio F."/>
            <person name="Conor M."/>
            <person name="Antonella G."/>
            <person name="Elisabetta G."/>
            <person name="Giulia F.S."/>
            <person name="Sara T."/>
            <person name="Anna F."/>
            <person name="Clotilde B."/>
            <person name="Roberto B."/>
            <person name="Veronica D.S."/>
            <person name="Fabio R."/>
            <person name="Monica P."/>
            <person name="Olivier J."/>
            <person name="Enrico T."/>
            <person name="Nicola S."/>
        </authorList>
    </citation>
    <scope>NUCLEOTIDE SEQUENCE [LARGE SCALE GENOMIC DNA]</scope>
    <source>
        <strain evidence="1 2">DSM 45166</strain>
    </source>
</reference>
<evidence type="ECO:0000313" key="1">
    <source>
        <dbReference type="EMBL" id="ORW07634.1"/>
    </source>
</evidence>